<feature type="transmembrane region" description="Helical" evidence="1">
    <location>
        <begin position="187"/>
        <end position="209"/>
    </location>
</feature>
<evidence type="ECO:0000313" key="3">
    <source>
        <dbReference type="Proteomes" id="UP000255269"/>
    </source>
</evidence>
<protein>
    <submittedName>
        <fullName evidence="2">2-amino-4-hydroxy-6-hydroxymethyldihydropteridine pyrophosphokinase</fullName>
        <ecNumber evidence="2">2.7.6.3</ecNumber>
    </submittedName>
</protein>
<dbReference type="GO" id="GO:0016301">
    <property type="term" value="F:kinase activity"/>
    <property type="evidence" value="ECO:0007669"/>
    <property type="project" value="UniProtKB-KW"/>
</dbReference>
<feature type="transmembrane region" description="Helical" evidence="1">
    <location>
        <begin position="98"/>
        <end position="117"/>
    </location>
</feature>
<feature type="transmembrane region" description="Helical" evidence="1">
    <location>
        <begin position="156"/>
        <end position="175"/>
    </location>
</feature>
<dbReference type="AlphaFoldDB" id="A0A377Q0Z6"/>
<evidence type="ECO:0000256" key="1">
    <source>
        <dbReference type="SAM" id="Phobius"/>
    </source>
</evidence>
<name>A0A377Q0Z6_9HELI</name>
<dbReference type="RefSeq" id="WP_115057205.1">
    <property type="nucleotide sequence ID" value="NZ_UGJF01000001.1"/>
</dbReference>
<dbReference type="EC" id="2.7.6.3" evidence="2"/>
<dbReference type="GO" id="GO:0003848">
    <property type="term" value="F:2-amino-4-hydroxy-6-hydroxymethyldihydropteridine diphosphokinase activity"/>
    <property type="evidence" value="ECO:0007669"/>
    <property type="project" value="UniProtKB-EC"/>
</dbReference>
<keyword evidence="2" id="KW-0808">Transferase</keyword>
<feature type="transmembrane region" description="Helical" evidence="1">
    <location>
        <begin position="221"/>
        <end position="241"/>
    </location>
</feature>
<feature type="transmembrane region" description="Helical" evidence="1">
    <location>
        <begin position="123"/>
        <end position="144"/>
    </location>
</feature>
<sequence>MKGKILGPGAISGEDGNRYYYDEGELQNAKANEKLEGLSVDFEIKEGRAVGIFIIRGSNFASFNANIQNINLPSYNNKWVFWDLNAAKENLLTPNIHSIKFFALLSILIGFINYLIYSPVFDGAGFIFLYFLTIVIWFWLQYCICILNKSYTLLKYYIFSALGSILFYFLVKSMIQDALVLALSKDIPWFRGILAVVCLGVSIFYLVLYVKFLSKITEESFFMLAFILTILSLCFNVAELIRLYNNMANLQLLGLSHSTFYYIALILAIAGNALFVLAWLRFKNIQNNKA</sequence>
<accession>A0A377Q0Z6</accession>
<reference evidence="2 3" key="1">
    <citation type="submission" date="2018-06" db="EMBL/GenBank/DDBJ databases">
        <authorList>
            <consortium name="Pathogen Informatics"/>
            <person name="Doyle S."/>
        </authorList>
    </citation>
    <scope>NUCLEOTIDE SEQUENCE [LARGE SCALE GENOMIC DNA]</scope>
    <source>
        <strain evidence="2 3">NCTC13156</strain>
    </source>
</reference>
<dbReference type="EMBL" id="UGJF01000001">
    <property type="protein sequence ID" value="STQ88806.1"/>
    <property type="molecule type" value="Genomic_DNA"/>
</dbReference>
<keyword evidence="2" id="KW-0418">Kinase</keyword>
<organism evidence="2 3">
    <name type="scientific">Helicobacter pullorum</name>
    <dbReference type="NCBI Taxonomy" id="35818"/>
    <lineage>
        <taxon>Bacteria</taxon>
        <taxon>Pseudomonadati</taxon>
        <taxon>Campylobacterota</taxon>
        <taxon>Epsilonproteobacteria</taxon>
        <taxon>Campylobacterales</taxon>
        <taxon>Helicobacteraceae</taxon>
        <taxon>Helicobacter</taxon>
    </lineage>
</organism>
<keyword evidence="1" id="KW-1133">Transmembrane helix</keyword>
<keyword evidence="1" id="KW-0812">Transmembrane</keyword>
<evidence type="ECO:0000313" key="2">
    <source>
        <dbReference type="EMBL" id="STQ88806.1"/>
    </source>
</evidence>
<gene>
    <name evidence="2" type="ORF">NCTC13156_01661</name>
</gene>
<proteinExistence type="predicted"/>
<keyword evidence="1" id="KW-0472">Membrane</keyword>
<dbReference type="Proteomes" id="UP000255269">
    <property type="component" value="Unassembled WGS sequence"/>
</dbReference>
<feature type="transmembrane region" description="Helical" evidence="1">
    <location>
        <begin position="261"/>
        <end position="280"/>
    </location>
</feature>